<dbReference type="SMART" id="SM00421">
    <property type="entry name" value="HTH_LUXR"/>
    <property type="match status" value="1"/>
</dbReference>
<gene>
    <name evidence="6" type="ORF">DI603_19925</name>
</gene>
<name>A0A2W5DC17_9BURK</name>
<dbReference type="PANTHER" id="PTHR43214">
    <property type="entry name" value="TWO-COMPONENT RESPONSE REGULATOR"/>
    <property type="match status" value="1"/>
</dbReference>
<dbReference type="CDD" id="cd17535">
    <property type="entry name" value="REC_NarL-like"/>
    <property type="match status" value="1"/>
</dbReference>
<dbReference type="Pfam" id="PF00196">
    <property type="entry name" value="GerE"/>
    <property type="match status" value="1"/>
</dbReference>
<dbReference type="PROSITE" id="PS50110">
    <property type="entry name" value="RESPONSE_REGULATORY"/>
    <property type="match status" value="1"/>
</dbReference>
<feature type="domain" description="HTH luxR-type" evidence="4">
    <location>
        <begin position="153"/>
        <end position="218"/>
    </location>
</feature>
<dbReference type="InterPro" id="IPR000792">
    <property type="entry name" value="Tscrpt_reg_LuxR_C"/>
</dbReference>
<dbReference type="InterPro" id="IPR011006">
    <property type="entry name" value="CheY-like_superfamily"/>
</dbReference>
<dbReference type="InterPro" id="IPR058245">
    <property type="entry name" value="NreC/VraR/RcsB-like_REC"/>
</dbReference>
<organism evidence="6 7">
    <name type="scientific">Roseateles depolymerans</name>
    <dbReference type="NCBI Taxonomy" id="76731"/>
    <lineage>
        <taxon>Bacteria</taxon>
        <taxon>Pseudomonadati</taxon>
        <taxon>Pseudomonadota</taxon>
        <taxon>Betaproteobacteria</taxon>
        <taxon>Burkholderiales</taxon>
        <taxon>Sphaerotilaceae</taxon>
        <taxon>Roseateles</taxon>
    </lineage>
</organism>
<dbReference type="Proteomes" id="UP000249633">
    <property type="component" value="Unassembled WGS sequence"/>
</dbReference>
<reference evidence="6 7" key="1">
    <citation type="submission" date="2017-08" db="EMBL/GenBank/DDBJ databases">
        <title>Infants hospitalized years apart are colonized by the same room-sourced microbial strains.</title>
        <authorList>
            <person name="Brooks B."/>
            <person name="Olm M.R."/>
            <person name="Firek B.A."/>
            <person name="Baker R."/>
            <person name="Thomas B.C."/>
            <person name="Morowitz M.J."/>
            <person name="Banfield J.F."/>
        </authorList>
    </citation>
    <scope>NUCLEOTIDE SEQUENCE [LARGE SCALE GENOMIC DNA]</scope>
    <source>
        <strain evidence="6">S2_012_000_R2_81</strain>
    </source>
</reference>
<dbReference type="CDD" id="cd06170">
    <property type="entry name" value="LuxR_C_like"/>
    <property type="match status" value="1"/>
</dbReference>
<dbReference type="PRINTS" id="PR00038">
    <property type="entry name" value="HTHLUXR"/>
</dbReference>
<dbReference type="SUPFAM" id="SSF46894">
    <property type="entry name" value="C-terminal effector domain of the bipartite response regulators"/>
    <property type="match status" value="1"/>
</dbReference>
<dbReference type="InterPro" id="IPR001789">
    <property type="entry name" value="Sig_transdc_resp-reg_receiver"/>
</dbReference>
<dbReference type="Pfam" id="PF00072">
    <property type="entry name" value="Response_reg"/>
    <property type="match status" value="1"/>
</dbReference>
<dbReference type="SMART" id="SM00448">
    <property type="entry name" value="REC"/>
    <property type="match status" value="1"/>
</dbReference>
<keyword evidence="2 6" id="KW-0238">DNA-binding</keyword>
<keyword evidence="1 3" id="KW-0597">Phosphoprotein</keyword>
<evidence type="ECO:0000256" key="3">
    <source>
        <dbReference type="PROSITE-ProRule" id="PRU00169"/>
    </source>
</evidence>
<evidence type="ECO:0000256" key="1">
    <source>
        <dbReference type="ARBA" id="ARBA00022553"/>
    </source>
</evidence>
<evidence type="ECO:0000313" key="7">
    <source>
        <dbReference type="Proteomes" id="UP000249633"/>
    </source>
</evidence>
<feature type="modified residue" description="4-aspartylphosphate" evidence="3">
    <location>
        <position position="72"/>
    </location>
</feature>
<dbReference type="AlphaFoldDB" id="A0A2W5DC17"/>
<protein>
    <submittedName>
        <fullName evidence="6">DNA-binding response regulator</fullName>
    </submittedName>
</protein>
<feature type="domain" description="Response regulatory" evidence="5">
    <location>
        <begin position="21"/>
        <end position="137"/>
    </location>
</feature>
<dbReference type="EMBL" id="QFOD01000024">
    <property type="protein sequence ID" value="PZP28218.1"/>
    <property type="molecule type" value="Genomic_DNA"/>
</dbReference>
<dbReference type="InterPro" id="IPR039420">
    <property type="entry name" value="WalR-like"/>
</dbReference>
<proteinExistence type="predicted"/>
<accession>A0A2W5DC17</accession>
<dbReference type="InterPro" id="IPR016032">
    <property type="entry name" value="Sig_transdc_resp-reg_C-effctor"/>
</dbReference>
<sequence>MPPMPPPTTPLPTDDTNGRTGILIVDDHPLLREGIAAVVAREPDLYIVGEASSGEEAVEMHRRLQPGITLMDLVLPGIDGIDAMREIQHSTPAARVLILTTYRSDQQAFRALHGGAMGFLLKSSLRSELILAVRAAVQGRRWMPPDLAADVSAISSADALSDKDLRVLELIAGGLTNREVGCALSLSEEAIRSRLKLILSKLHARDRTQAVAIAIGRGLIRPGS</sequence>
<dbReference type="GO" id="GO:0006355">
    <property type="term" value="P:regulation of DNA-templated transcription"/>
    <property type="evidence" value="ECO:0007669"/>
    <property type="project" value="InterPro"/>
</dbReference>
<evidence type="ECO:0000259" key="4">
    <source>
        <dbReference type="PROSITE" id="PS50043"/>
    </source>
</evidence>
<dbReference type="GO" id="GO:0003677">
    <property type="term" value="F:DNA binding"/>
    <property type="evidence" value="ECO:0007669"/>
    <property type="project" value="UniProtKB-KW"/>
</dbReference>
<dbReference type="PANTHER" id="PTHR43214:SF43">
    <property type="entry name" value="TWO-COMPONENT RESPONSE REGULATOR"/>
    <property type="match status" value="1"/>
</dbReference>
<dbReference type="SUPFAM" id="SSF52172">
    <property type="entry name" value="CheY-like"/>
    <property type="match status" value="1"/>
</dbReference>
<dbReference type="Gene3D" id="3.40.50.2300">
    <property type="match status" value="1"/>
</dbReference>
<evidence type="ECO:0000259" key="5">
    <source>
        <dbReference type="PROSITE" id="PS50110"/>
    </source>
</evidence>
<evidence type="ECO:0000313" key="6">
    <source>
        <dbReference type="EMBL" id="PZP28218.1"/>
    </source>
</evidence>
<comment type="caution">
    <text evidence="6">The sequence shown here is derived from an EMBL/GenBank/DDBJ whole genome shotgun (WGS) entry which is preliminary data.</text>
</comment>
<evidence type="ECO:0000256" key="2">
    <source>
        <dbReference type="ARBA" id="ARBA00023125"/>
    </source>
</evidence>
<dbReference type="PROSITE" id="PS50043">
    <property type="entry name" value="HTH_LUXR_2"/>
    <property type="match status" value="1"/>
</dbReference>
<dbReference type="GO" id="GO:0000160">
    <property type="term" value="P:phosphorelay signal transduction system"/>
    <property type="evidence" value="ECO:0007669"/>
    <property type="project" value="InterPro"/>
</dbReference>